<dbReference type="Proteomes" id="UP000276133">
    <property type="component" value="Unassembled WGS sequence"/>
</dbReference>
<organism evidence="1 2">
    <name type="scientific">Brachionus plicatilis</name>
    <name type="common">Marine rotifer</name>
    <name type="synonym">Brachionus muelleri</name>
    <dbReference type="NCBI Taxonomy" id="10195"/>
    <lineage>
        <taxon>Eukaryota</taxon>
        <taxon>Metazoa</taxon>
        <taxon>Spiralia</taxon>
        <taxon>Gnathifera</taxon>
        <taxon>Rotifera</taxon>
        <taxon>Eurotatoria</taxon>
        <taxon>Monogononta</taxon>
        <taxon>Pseudotrocha</taxon>
        <taxon>Ploima</taxon>
        <taxon>Brachionidae</taxon>
        <taxon>Brachionus</taxon>
    </lineage>
</organism>
<keyword evidence="2" id="KW-1185">Reference proteome</keyword>
<comment type="caution">
    <text evidence="1">The sequence shown here is derived from an EMBL/GenBank/DDBJ whole genome shotgun (WGS) entry which is preliminary data.</text>
</comment>
<evidence type="ECO:0000313" key="1">
    <source>
        <dbReference type="EMBL" id="RNA02168.1"/>
    </source>
</evidence>
<gene>
    <name evidence="1" type="ORF">BpHYR1_041955</name>
</gene>
<dbReference type="AlphaFoldDB" id="A0A3M7PU29"/>
<proteinExistence type="predicted"/>
<reference evidence="1 2" key="1">
    <citation type="journal article" date="2018" name="Sci. Rep.">
        <title>Genomic signatures of local adaptation to the degree of environmental predictability in rotifers.</title>
        <authorList>
            <person name="Franch-Gras L."/>
            <person name="Hahn C."/>
            <person name="Garcia-Roger E.M."/>
            <person name="Carmona M.J."/>
            <person name="Serra M."/>
            <person name="Gomez A."/>
        </authorList>
    </citation>
    <scope>NUCLEOTIDE SEQUENCE [LARGE SCALE GENOMIC DNA]</scope>
    <source>
        <strain evidence="1">HYR1</strain>
    </source>
</reference>
<evidence type="ECO:0000313" key="2">
    <source>
        <dbReference type="Proteomes" id="UP000276133"/>
    </source>
</evidence>
<sequence length="118" mass="13818">MSNNVNFFVLKKILIKKSIDIQIFHFEIPRKGGSIHSTMLNIVLILFLALQHVPKLWVTVIVLEPCKLYFTYQILSKLSDLFSVVGHIIITEITFDMTGFKKYIQISMHSFKFYQLNH</sequence>
<accession>A0A3M7PU29</accession>
<protein>
    <submittedName>
        <fullName evidence="1">Uncharacterized protein</fullName>
    </submittedName>
</protein>
<name>A0A3M7PU29_BRAPC</name>
<dbReference type="EMBL" id="REGN01009021">
    <property type="protein sequence ID" value="RNA02168.1"/>
    <property type="molecule type" value="Genomic_DNA"/>
</dbReference>